<keyword evidence="3" id="KW-1185">Reference proteome</keyword>
<gene>
    <name evidence="2" type="ORF">L2716_14720</name>
</gene>
<reference evidence="2 3" key="1">
    <citation type="submission" date="2022-01" db="EMBL/GenBank/DDBJ databases">
        <title>Alkalihalobacillus sp. EGI L200015, a novel bacterium isolated from a salt lake sediment.</title>
        <authorList>
            <person name="Gao L."/>
            <person name="Fang B.-Z."/>
            <person name="Li W.-J."/>
        </authorList>
    </citation>
    <scope>NUCLEOTIDE SEQUENCE [LARGE SCALE GENOMIC DNA]</scope>
    <source>
        <strain evidence="2 3">KCTC 12718</strain>
    </source>
</reference>
<dbReference type="EMBL" id="JAKIJS010000001">
    <property type="protein sequence ID" value="MCF6138990.1"/>
    <property type="molecule type" value="Genomic_DNA"/>
</dbReference>
<protein>
    <submittedName>
        <fullName evidence="2">Uncharacterized protein</fullName>
    </submittedName>
</protein>
<comment type="caution">
    <text evidence="2">The sequence shown here is derived from an EMBL/GenBank/DDBJ whole genome shotgun (WGS) entry which is preliminary data.</text>
</comment>
<keyword evidence="1" id="KW-0472">Membrane</keyword>
<evidence type="ECO:0000313" key="2">
    <source>
        <dbReference type="EMBL" id="MCF6138990.1"/>
    </source>
</evidence>
<dbReference type="RefSeq" id="WP_236337616.1">
    <property type="nucleotide sequence ID" value="NZ_JAKIJS010000001.1"/>
</dbReference>
<name>A0ABS9H4U8_9BACL</name>
<dbReference type="Proteomes" id="UP001649381">
    <property type="component" value="Unassembled WGS sequence"/>
</dbReference>
<sequence length="61" mass="7455">MKEWWNRKKARTRKARKGKGRYTFSDLLVDVMFWIPELILLPLRISYWMLRGLGRLIGEIF</sequence>
<feature type="transmembrane region" description="Helical" evidence="1">
    <location>
        <begin position="21"/>
        <end position="43"/>
    </location>
</feature>
<proteinExistence type="predicted"/>
<evidence type="ECO:0000313" key="3">
    <source>
        <dbReference type="Proteomes" id="UP001649381"/>
    </source>
</evidence>
<organism evidence="2 3">
    <name type="scientific">Pseudalkalibacillus berkeleyi</name>
    <dbReference type="NCBI Taxonomy" id="1069813"/>
    <lineage>
        <taxon>Bacteria</taxon>
        <taxon>Bacillati</taxon>
        <taxon>Bacillota</taxon>
        <taxon>Bacilli</taxon>
        <taxon>Bacillales</taxon>
        <taxon>Fictibacillaceae</taxon>
        <taxon>Pseudalkalibacillus</taxon>
    </lineage>
</organism>
<evidence type="ECO:0000256" key="1">
    <source>
        <dbReference type="SAM" id="Phobius"/>
    </source>
</evidence>
<keyword evidence="1" id="KW-1133">Transmembrane helix</keyword>
<keyword evidence="1" id="KW-0812">Transmembrane</keyword>
<accession>A0ABS9H4U8</accession>